<protein>
    <submittedName>
        <fullName evidence="3">Electron transfer DM13</fullName>
    </submittedName>
</protein>
<organism evidence="3 4">
    <name type="scientific">Roseovarius litorisediminis</name>
    <dbReference type="NCBI Taxonomy" id="1312363"/>
    <lineage>
        <taxon>Bacteria</taxon>
        <taxon>Pseudomonadati</taxon>
        <taxon>Pseudomonadota</taxon>
        <taxon>Alphaproteobacteria</taxon>
        <taxon>Rhodobacterales</taxon>
        <taxon>Roseobacteraceae</taxon>
        <taxon>Roseovarius</taxon>
    </lineage>
</organism>
<feature type="chain" id="PRO_5011005747" evidence="1">
    <location>
        <begin position="26"/>
        <end position="129"/>
    </location>
</feature>
<dbReference type="InterPro" id="IPR019545">
    <property type="entry name" value="DM13_domain"/>
</dbReference>
<keyword evidence="4" id="KW-1185">Reference proteome</keyword>
<gene>
    <name evidence="3" type="ORF">PEL8287_02203</name>
</gene>
<evidence type="ECO:0000259" key="2">
    <source>
        <dbReference type="PROSITE" id="PS51549"/>
    </source>
</evidence>
<reference evidence="3 4" key="1">
    <citation type="submission" date="2017-03" db="EMBL/GenBank/DDBJ databases">
        <authorList>
            <person name="Afonso C.L."/>
            <person name="Miller P.J."/>
            <person name="Scott M.A."/>
            <person name="Spackman E."/>
            <person name="Goraichik I."/>
            <person name="Dimitrov K.M."/>
            <person name="Suarez D.L."/>
            <person name="Swayne D.E."/>
        </authorList>
    </citation>
    <scope>NUCLEOTIDE SEQUENCE [LARGE SCALE GENOMIC DNA]</scope>
    <source>
        <strain evidence="3 4">CECT 8287</strain>
    </source>
</reference>
<dbReference type="AlphaFoldDB" id="A0A1Y5SMX1"/>
<dbReference type="PROSITE" id="PS51318">
    <property type="entry name" value="TAT"/>
    <property type="match status" value="1"/>
</dbReference>
<evidence type="ECO:0000313" key="3">
    <source>
        <dbReference type="EMBL" id="SLN43765.1"/>
    </source>
</evidence>
<keyword evidence="1" id="KW-0732">Signal</keyword>
<feature type="signal peptide" evidence="1">
    <location>
        <begin position="1"/>
        <end position="25"/>
    </location>
</feature>
<evidence type="ECO:0000313" key="4">
    <source>
        <dbReference type="Proteomes" id="UP000193827"/>
    </source>
</evidence>
<dbReference type="PROSITE" id="PS51549">
    <property type="entry name" value="DM13"/>
    <property type="match status" value="1"/>
</dbReference>
<evidence type="ECO:0000256" key="1">
    <source>
        <dbReference type="SAM" id="SignalP"/>
    </source>
</evidence>
<dbReference type="InterPro" id="IPR006311">
    <property type="entry name" value="TAT_signal"/>
</dbReference>
<dbReference type="EMBL" id="FWFL01000005">
    <property type="protein sequence ID" value="SLN43765.1"/>
    <property type="molecule type" value="Genomic_DNA"/>
</dbReference>
<proteinExistence type="predicted"/>
<feature type="domain" description="DM13" evidence="2">
    <location>
        <begin position="32"/>
        <end position="129"/>
    </location>
</feature>
<sequence length="129" mass="13589">MTSRRQFIVSSVSVAALAIAGPALAGGEGRTGKFTGQSNHVTSGHAKLVRKNGKTFVELQSDFQFDGAPDPKVALGKNGFDSSTLMGKLLSNSGAQSYEVPTGVDVSGMNEVWIWCEQYNVPLGVAKLN</sequence>
<dbReference type="Proteomes" id="UP000193827">
    <property type="component" value="Unassembled WGS sequence"/>
</dbReference>
<name>A0A1Y5SMX1_9RHOB</name>
<dbReference type="OrthoDB" id="6106486at2"/>
<dbReference type="Pfam" id="PF10517">
    <property type="entry name" value="DM13"/>
    <property type="match status" value="1"/>
</dbReference>
<accession>A0A1Y5SMX1</accession>